<sequence>MTSPVKEDNVRIAYVCADPGIPVFGSKGASIHVQEVLRVLLARGARVELFCMRTGGPPPADLAGIPVHEVAPARTGDTATRERMTMRAAAALENLMEAAGPYDLVYERYALWGGFALERASAAGVPGVLEVNAPLIEEQAEHRGLVHRRGAEAILSRALTVASAVVCVSGPVAEWVLAHGAPPQRVHVIPNGVDVRRFRPADREPGGPFTVGFTGSLKRWHGVDVLVGAFARMRGDDARLLIVGDGPEAASLRDLAHRLGVAERVEFTGALPPDRVPAQLRRMHVAAAPYRAEGGHYFSPLKLYEYLAAGLPVVAGDVGQIGQVVVPGSNGLLVPGGDAPALAAALESLRDDPAARARMRAAARRTALGHTWEAVVERTLAVAGPIAV</sequence>
<keyword evidence="5" id="KW-1185">Reference proteome</keyword>
<reference evidence="4 5" key="1">
    <citation type="submission" date="2017-02" db="EMBL/GenBank/DDBJ databases">
        <authorList>
            <person name="Peterson S.W."/>
        </authorList>
    </citation>
    <scope>NUCLEOTIDE SEQUENCE [LARGE SCALE GENOMIC DNA]</scope>
    <source>
        <strain evidence="4 5">DSM 45154</strain>
    </source>
</reference>
<proteinExistence type="predicted"/>
<evidence type="ECO:0000256" key="2">
    <source>
        <dbReference type="ARBA" id="ARBA00022679"/>
    </source>
</evidence>
<dbReference type="STRING" id="1122192.SAMN02745673_02178"/>
<dbReference type="PANTHER" id="PTHR12526">
    <property type="entry name" value="GLYCOSYLTRANSFERASE"/>
    <property type="match status" value="1"/>
</dbReference>
<dbReference type="Pfam" id="PF13439">
    <property type="entry name" value="Glyco_transf_4"/>
    <property type="match status" value="1"/>
</dbReference>
<dbReference type="AlphaFoldDB" id="A0A1T4QDX0"/>
<dbReference type="PANTHER" id="PTHR12526:SF510">
    <property type="entry name" value="D-INOSITOL 3-PHOSPHATE GLYCOSYLTRANSFERASE"/>
    <property type="match status" value="1"/>
</dbReference>
<dbReference type="EMBL" id="FUWS01000005">
    <property type="protein sequence ID" value="SKA01895.1"/>
    <property type="molecule type" value="Genomic_DNA"/>
</dbReference>
<evidence type="ECO:0000313" key="5">
    <source>
        <dbReference type="Proteomes" id="UP000190637"/>
    </source>
</evidence>
<accession>A0A1T4QDX0</accession>
<name>A0A1T4QDX0_9ACTN</name>
<gene>
    <name evidence="4" type="ORF">SAMN02745673_02178</name>
</gene>
<dbReference type="Proteomes" id="UP000190637">
    <property type="component" value="Unassembled WGS sequence"/>
</dbReference>
<organism evidence="4 5">
    <name type="scientific">Marinactinospora thermotolerans DSM 45154</name>
    <dbReference type="NCBI Taxonomy" id="1122192"/>
    <lineage>
        <taxon>Bacteria</taxon>
        <taxon>Bacillati</taxon>
        <taxon>Actinomycetota</taxon>
        <taxon>Actinomycetes</taxon>
        <taxon>Streptosporangiales</taxon>
        <taxon>Nocardiopsidaceae</taxon>
        <taxon>Marinactinospora</taxon>
    </lineage>
</organism>
<dbReference type="InterPro" id="IPR028098">
    <property type="entry name" value="Glyco_trans_4-like_N"/>
</dbReference>
<dbReference type="Pfam" id="PF13692">
    <property type="entry name" value="Glyco_trans_1_4"/>
    <property type="match status" value="1"/>
</dbReference>
<evidence type="ECO:0000313" key="4">
    <source>
        <dbReference type="EMBL" id="SKA01895.1"/>
    </source>
</evidence>
<keyword evidence="1" id="KW-0328">Glycosyltransferase</keyword>
<dbReference type="GO" id="GO:0016757">
    <property type="term" value="F:glycosyltransferase activity"/>
    <property type="evidence" value="ECO:0007669"/>
    <property type="project" value="UniProtKB-KW"/>
</dbReference>
<evidence type="ECO:0000256" key="1">
    <source>
        <dbReference type="ARBA" id="ARBA00022676"/>
    </source>
</evidence>
<dbReference type="SUPFAM" id="SSF53756">
    <property type="entry name" value="UDP-Glycosyltransferase/glycogen phosphorylase"/>
    <property type="match status" value="1"/>
</dbReference>
<feature type="domain" description="Glycosyltransferase subfamily 4-like N-terminal" evidence="3">
    <location>
        <begin position="28"/>
        <end position="197"/>
    </location>
</feature>
<dbReference type="Gene3D" id="3.40.50.2000">
    <property type="entry name" value="Glycogen Phosphorylase B"/>
    <property type="match status" value="2"/>
</dbReference>
<keyword evidence="2 4" id="KW-0808">Transferase</keyword>
<evidence type="ECO:0000259" key="3">
    <source>
        <dbReference type="Pfam" id="PF13439"/>
    </source>
</evidence>
<protein>
    <submittedName>
        <fullName evidence="4">Glycosyltransferase involved in cell wall bisynthesis</fullName>
    </submittedName>
</protein>